<dbReference type="Proteomes" id="UP000198518">
    <property type="component" value="Unassembled WGS sequence"/>
</dbReference>
<keyword evidence="6" id="KW-0812">Transmembrane</keyword>
<keyword evidence="7" id="KW-0969">Cilium</keyword>
<evidence type="ECO:0000313" key="7">
    <source>
        <dbReference type="EMBL" id="SEV92461.1"/>
    </source>
</evidence>
<comment type="subcellular location">
    <subcellularLocation>
        <location evidence="1 5">Archaeal flagellum</location>
    </subcellularLocation>
</comment>
<dbReference type="InterPro" id="IPR013373">
    <property type="entry name" value="Flagellin/pilin_N_arc"/>
</dbReference>
<dbReference type="STRING" id="355548.SAMN04487945_0387"/>
<evidence type="ECO:0000256" key="6">
    <source>
        <dbReference type="SAM" id="Phobius"/>
    </source>
</evidence>
<keyword evidence="6" id="KW-1133">Transmembrane helix</keyword>
<dbReference type="GO" id="GO:0097589">
    <property type="term" value="C:archaeal-type flagellum"/>
    <property type="evidence" value="ECO:0007669"/>
    <property type="project" value="UniProtKB-SubCell"/>
</dbReference>
<dbReference type="AlphaFoldDB" id="A0A1I0MVN6"/>
<keyword evidence="3 5" id="KW-0974">Archaeal flagellum</keyword>
<dbReference type="NCBIfam" id="TIGR02537">
    <property type="entry name" value="arch_flag_Nterm"/>
    <property type="match status" value="1"/>
</dbReference>
<accession>A0A1I0MVN6</accession>
<evidence type="ECO:0000256" key="1">
    <source>
        <dbReference type="ARBA" id="ARBA00004618"/>
    </source>
</evidence>
<evidence type="ECO:0000256" key="2">
    <source>
        <dbReference type="ARBA" id="ARBA00010256"/>
    </source>
</evidence>
<dbReference type="PANTHER" id="PTHR35903">
    <property type="entry name" value="FLAGELLIN B1"/>
    <property type="match status" value="1"/>
</dbReference>
<evidence type="ECO:0000313" key="8">
    <source>
        <dbReference type="Proteomes" id="UP000198518"/>
    </source>
</evidence>
<proteinExistence type="inferred from homology"/>
<dbReference type="GO" id="GO:0005198">
    <property type="term" value="F:structural molecule activity"/>
    <property type="evidence" value="ECO:0007669"/>
    <property type="project" value="InterPro"/>
</dbReference>
<dbReference type="PANTHER" id="PTHR35903:SF1">
    <property type="entry name" value="FLAGELLIN B1"/>
    <property type="match status" value="1"/>
</dbReference>
<dbReference type="GO" id="GO:0097588">
    <property type="term" value="P:archaeal or bacterial-type flagellum-dependent cell motility"/>
    <property type="evidence" value="ECO:0007669"/>
    <property type="project" value="InterPro"/>
</dbReference>
<keyword evidence="7" id="KW-0282">Flagellum</keyword>
<gene>
    <name evidence="7" type="ORF">SAMN04487945_0387</name>
</gene>
<evidence type="ECO:0000256" key="5">
    <source>
        <dbReference type="RuleBase" id="RU361282"/>
    </source>
</evidence>
<keyword evidence="7" id="KW-0966">Cell projection</keyword>
<dbReference type="EMBL" id="FOJA01000001">
    <property type="protein sequence ID" value="SEV92461.1"/>
    <property type="molecule type" value="Genomic_DNA"/>
</dbReference>
<dbReference type="InterPro" id="IPR002774">
    <property type="entry name" value="Flagellin_arc-type"/>
</dbReference>
<keyword evidence="8" id="KW-1185">Reference proteome</keyword>
<comment type="function">
    <text evidence="5">Flagellin is the subunit protein which polymerizes to form the filaments of archaeal flagella.</text>
</comment>
<dbReference type="Pfam" id="PF01917">
    <property type="entry name" value="Flagellin_arch-type"/>
    <property type="match status" value="1"/>
</dbReference>
<reference evidence="7 8" key="1">
    <citation type="submission" date="2016-10" db="EMBL/GenBank/DDBJ databases">
        <authorList>
            <person name="de Groot N.N."/>
        </authorList>
    </citation>
    <scope>NUCLEOTIDE SEQUENCE [LARGE SCALE GENOMIC DNA]</scope>
    <source>
        <strain evidence="7 8">CGMCC 1.5337</strain>
    </source>
</reference>
<feature type="transmembrane region" description="Helical" evidence="6">
    <location>
        <begin position="34"/>
        <end position="57"/>
    </location>
</feature>
<sequence length="217" mass="23071">MSALRLQSSTRVGIRAGTTHMFEFINDEDERGQVGIGTLIVFIAMVLVAAIAAGVLINTAGFLQSKGAATGEEASAQVSNRIDVVSAYGNVNDSALSSEVVDYVNLTVRQAAGADNINLSKSTIQWIGPDTATTLVYNSSAANAENFTTEQIKGNNNPVLVDQSDRVKVVMSSYDITEDGLKAGEEVQLTLTTQYGSKTSYWANVPESLKDKNAVNL</sequence>
<comment type="similarity">
    <text evidence="2 5">Belongs to the archaeal flagellin family.</text>
</comment>
<name>A0A1I0MVN6_9EURY</name>
<keyword evidence="6" id="KW-0472">Membrane</keyword>
<keyword evidence="4" id="KW-0325">Glycoprotein</keyword>
<organism evidence="7 8">
    <name type="scientific">Halobacterium jilantaiense</name>
    <dbReference type="NCBI Taxonomy" id="355548"/>
    <lineage>
        <taxon>Archaea</taxon>
        <taxon>Methanobacteriati</taxon>
        <taxon>Methanobacteriota</taxon>
        <taxon>Stenosarchaea group</taxon>
        <taxon>Halobacteria</taxon>
        <taxon>Halobacteriales</taxon>
        <taxon>Halobacteriaceae</taxon>
        <taxon>Halobacterium</taxon>
    </lineage>
</organism>
<evidence type="ECO:0000256" key="4">
    <source>
        <dbReference type="ARBA" id="ARBA00023180"/>
    </source>
</evidence>
<protein>
    <recommendedName>
        <fullName evidence="5">Flagellin</fullName>
    </recommendedName>
</protein>
<evidence type="ECO:0000256" key="3">
    <source>
        <dbReference type="ARBA" id="ARBA00022440"/>
    </source>
</evidence>